<proteinExistence type="predicted"/>
<name>A0ABW3WKV4_9FLAO</name>
<accession>A0ABW3WKV4</accession>
<keyword evidence="2" id="KW-1185">Reference proteome</keyword>
<reference evidence="2" key="1">
    <citation type="journal article" date="2019" name="Int. J. Syst. Evol. Microbiol.">
        <title>The Global Catalogue of Microorganisms (GCM) 10K type strain sequencing project: providing services to taxonomists for standard genome sequencing and annotation.</title>
        <authorList>
            <consortium name="The Broad Institute Genomics Platform"/>
            <consortium name="The Broad Institute Genome Sequencing Center for Infectious Disease"/>
            <person name="Wu L."/>
            <person name="Ma J."/>
        </authorList>
    </citation>
    <scope>NUCLEOTIDE SEQUENCE [LARGE SCALE GENOMIC DNA]</scope>
    <source>
        <strain evidence="2">CCUG 62221</strain>
    </source>
</reference>
<protein>
    <submittedName>
        <fullName evidence="1">Uncharacterized protein</fullName>
    </submittedName>
</protein>
<organism evidence="1 2">
    <name type="scientific">Lutibacter holmesii</name>
    <dbReference type="NCBI Taxonomy" id="1137985"/>
    <lineage>
        <taxon>Bacteria</taxon>
        <taxon>Pseudomonadati</taxon>
        <taxon>Bacteroidota</taxon>
        <taxon>Flavobacteriia</taxon>
        <taxon>Flavobacteriales</taxon>
        <taxon>Flavobacteriaceae</taxon>
        <taxon>Lutibacter</taxon>
    </lineage>
</organism>
<dbReference type="Proteomes" id="UP001597241">
    <property type="component" value="Unassembled WGS sequence"/>
</dbReference>
<evidence type="ECO:0000313" key="2">
    <source>
        <dbReference type="Proteomes" id="UP001597241"/>
    </source>
</evidence>
<dbReference type="EMBL" id="JBHTMV010000001">
    <property type="protein sequence ID" value="MFD1292363.1"/>
    <property type="molecule type" value="Genomic_DNA"/>
</dbReference>
<gene>
    <name evidence="1" type="ORF">ACFQ5N_00830</name>
</gene>
<dbReference type="RefSeq" id="WP_386806933.1">
    <property type="nucleotide sequence ID" value="NZ_JBHTMV010000001.1"/>
</dbReference>
<comment type="caution">
    <text evidence="1">The sequence shown here is derived from an EMBL/GenBank/DDBJ whole genome shotgun (WGS) entry which is preliminary data.</text>
</comment>
<sequence length="114" mass="13371">MLVGKENKINSKIVDEISYVFPIVFKNYEDVMRDIDTMYQPRILIVNLMDVGQVEEEVISKLKEKFPELKCIALHCYQSLEMIQKTLDKGYDDYISIFDLSEGFLKLLIEQKVV</sequence>
<evidence type="ECO:0000313" key="1">
    <source>
        <dbReference type="EMBL" id="MFD1292363.1"/>
    </source>
</evidence>